<reference evidence="3" key="1">
    <citation type="submission" date="2015-10" db="EMBL/GenBank/DDBJ databases">
        <title>Daphnia magna gene sets from two clonal populations assembled and annotated with EvidentialGene.</title>
        <authorList>
            <person name="Gilbert D."/>
            <person name="Podicheti R."/>
            <person name="Orsini L."/>
            <person name="Colbourne J."/>
            <person name="Pfrender M."/>
        </authorList>
    </citation>
    <scope>NUCLEOTIDE SEQUENCE</scope>
</reference>
<proteinExistence type="predicted"/>
<dbReference type="AlphaFoldDB" id="A0A0P4XUL0"/>
<evidence type="ECO:0000313" key="4">
    <source>
        <dbReference type="EMBL" id="KZS05171.1"/>
    </source>
</evidence>
<sequence length="193" mass="21584">MNFSTSTAIAVLVCMALSINAQQPSKPDVPKPLPSRPQRPRSSPLRSLPFGSSPNRNININTNENNNDNLIFSSLFAELLSNQNILESDPCDEDDYLCFWRMIAAGRLAKSPKATEEKQAGAAASDDDAESVKVEKSSDDMERSRHPARRSRNFNFNSNSNENSNYDFISVFASLQQFLRNQRKLTKETPVLV</sequence>
<feature type="region of interest" description="Disordered" evidence="1">
    <location>
        <begin position="110"/>
        <end position="157"/>
    </location>
</feature>
<feature type="chain" id="PRO_5013461646" evidence="2">
    <location>
        <begin position="22"/>
        <end position="193"/>
    </location>
</feature>
<dbReference type="Proteomes" id="UP000076858">
    <property type="component" value="Unassembled WGS sequence"/>
</dbReference>
<feature type="region of interest" description="Disordered" evidence="1">
    <location>
        <begin position="23"/>
        <end position="62"/>
    </location>
</feature>
<dbReference type="OrthoDB" id="10518018at2759"/>
<keyword evidence="2" id="KW-0732">Signal</keyword>
<evidence type="ECO:0000313" key="3">
    <source>
        <dbReference type="EMBL" id="JAI84553.1"/>
    </source>
</evidence>
<name>A0A0P4XUL0_9CRUS</name>
<evidence type="ECO:0000313" key="5">
    <source>
        <dbReference type="Proteomes" id="UP000076858"/>
    </source>
</evidence>
<reference evidence="3" key="2">
    <citation type="submission" date="2015-10" db="EMBL/GenBank/DDBJ databases">
        <authorList>
            <person name="Gilbert D.G."/>
        </authorList>
    </citation>
    <scope>NUCLEOTIDE SEQUENCE</scope>
</reference>
<feature type="signal peptide" evidence="2">
    <location>
        <begin position="1"/>
        <end position="21"/>
    </location>
</feature>
<accession>A0A0P4XUL0</accession>
<dbReference type="EMBL" id="LRGB01002993">
    <property type="protein sequence ID" value="KZS05171.1"/>
    <property type="molecule type" value="Genomic_DNA"/>
</dbReference>
<dbReference type="EMBL" id="GDIP01238848">
    <property type="protein sequence ID" value="JAI84553.1"/>
    <property type="molecule type" value="Transcribed_RNA"/>
</dbReference>
<protein>
    <submittedName>
        <fullName evidence="3">Uncharacterized protein</fullName>
    </submittedName>
</protein>
<gene>
    <name evidence="4" type="ORF">APZ42_031753</name>
</gene>
<evidence type="ECO:0000256" key="2">
    <source>
        <dbReference type="SAM" id="SignalP"/>
    </source>
</evidence>
<feature type="compositionally biased region" description="Low complexity" evidence="1">
    <location>
        <begin position="40"/>
        <end position="62"/>
    </location>
</feature>
<keyword evidence="5" id="KW-1185">Reference proteome</keyword>
<organism evidence="3">
    <name type="scientific">Daphnia magna</name>
    <dbReference type="NCBI Taxonomy" id="35525"/>
    <lineage>
        <taxon>Eukaryota</taxon>
        <taxon>Metazoa</taxon>
        <taxon>Ecdysozoa</taxon>
        <taxon>Arthropoda</taxon>
        <taxon>Crustacea</taxon>
        <taxon>Branchiopoda</taxon>
        <taxon>Diplostraca</taxon>
        <taxon>Cladocera</taxon>
        <taxon>Anomopoda</taxon>
        <taxon>Daphniidae</taxon>
        <taxon>Daphnia</taxon>
    </lineage>
</organism>
<reference evidence="4 5" key="3">
    <citation type="submission" date="2016-03" db="EMBL/GenBank/DDBJ databases">
        <title>EvidentialGene: Evidence-directed Construction of Genes on Genomes.</title>
        <authorList>
            <person name="Gilbert D.G."/>
            <person name="Choi J.-H."/>
            <person name="Mockaitis K."/>
            <person name="Colbourne J."/>
            <person name="Pfrender M."/>
        </authorList>
    </citation>
    <scope>NUCLEOTIDE SEQUENCE [LARGE SCALE GENOMIC DNA]</scope>
    <source>
        <strain evidence="4 5">Xinb3</strain>
        <tissue evidence="4">Complete organism</tissue>
    </source>
</reference>
<feature type="compositionally biased region" description="Basic and acidic residues" evidence="1">
    <location>
        <begin position="130"/>
        <end position="145"/>
    </location>
</feature>
<evidence type="ECO:0000256" key="1">
    <source>
        <dbReference type="SAM" id="MobiDB-lite"/>
    </source>
</evidence>